<accession>A0A9D7S8M0</accession>
<evidence type="ECO:0000256" key="4">
    <source>
        <dbReference type="ARBA" id="ARBA00022982"/>
    </source>
</evidence>
<reference evidence="10 11" key="1">
    <citation type="submission" date="2020-10" db="EMBL/GenBank/DDBJ databases">
        <title>Connecting structure to function with the recovery of over 1000 high-quality activated sludge metagenome-assembled genomes encoding full-length rRNA genes using long-read sequencing.</title>
        <authorList>
            <person name="Singleton C.M."/>
            <person name="Petriglieri F."/>
            <person name="Kristensen J.M."/>
            <person name="Kirkegaard R.H."/>
            <person name="Michaelsen T.Y."/>
            <person name="Andersen M.H."/>
            <person name="Karst S.M."/>
            <person name="Dueholm M.S."/>
            <person name="Nielsen P.H."/>
            <person name="Albertsen M."/>
        </authorList>
    </citation>
    <scope>NUCLEOTIDE SEQUENCE [LARGE SCALE GENOMIC DNA]</scope>
    <source>
        <strain evidence="10">Ribe_18-Q3-R11-54_BAT3C.373</strain>
    </source>
</reference>
<keyword evidence="1" id="KW-0813">Transport</keyword>
<keyword evidence="8" id="KW-0732">Signal</keyword>
<dbReference type="Proteomes" id="UP000808349">
    <property type="component" value="Unassembled WGS sequence"/>
</dbReference>
<keyword evidence="4" id="KW-0249">Electron transport</keyword>
<sequence length="462" mass="51620">MSCKSVFNIIVILLLQSLVLIAAPSIDAGKASFKNNCASCHNKNMKDNLTGPALAGVEARWSAFPKTDLYSWIRNSQGLIAKGHPRAVELYNTNNKLVMTAFPAISDEEIESILLYIDCTAKGTCGPKDVAGAPGAANANASKGSGSNFWMYMVFAILAILAIFLWNIITDLNHTRNMLEGDTDSIRPNFWNILTNKSVITFVLFGLVLFGGYTTVNNAISLGRQQNYAPDQPIKFSHQTHAGLHKIDCNYCHDGARRSKQSVIPGVSTCMNCHKAIKKGTKYGTAEITKIFAAIGFDPSTDKYIENYEKLSNEDIEKIYKKWMSDEAKKDTKSVVDVDQQWSDVVGSLTNESKKTIAGPIEWIRIHNLPDHVYFNHSQHVTIGKIECQKCHGKVEEMDVLRQYSPLSMGWCINCHRQTDVKFQDNKYYDSYKTYHDELKAGTRKSVKVSDIGGLECQKCHY</sequence>
<dbReference type="InterPro" id="IPR020942">
    <property type="entry name" value="Cyt_c_III_dom"/>
</dbReference>
<dbReference type="InterPro" id="IPR009056">
    <property type="entry name" value="Cyt_c-like_dom"/>
</dbReference>
<keyword evidence="7" id="KW-0472">Membrane</keyword>
<proteinExistence type="predicted"/>
<keyword evidence="5 6" id="KW-0408">Iron</keyword>
<name>A0A9D7S8M0_9BACT</name>
<dbReference type="SUPFAM" id="SSF48695">
    <property type="entry name" value="Multiheme cytochromes"/>
    <property type="match status" value="1"/>
</dbReference>
<dbReference type="PANTHER" id="PTHR39425:SF1">
    <property type="entry name" value="CYTOCHROME C7-LIKE DOMAIN-CONTAINING PROTEIN"/>
    <property type="match status" value="1"/>
</dbReference>
<dbReference type="PROSITE" id="PS51007">
    <property type="entry name" value="CYTC"/>
    <property type="match status" value="1"/>
</dbReference>
<keyword evidence="7" id="KW-0812">Transmembrane</keyword>
<dbReference type="GO" id="GO:0020037">
    <property type="term" value="F:heme binding"/>
    <property type="evidence" value="ECO:0007669"/>
    <property type="project" value="InterPro"/>
</dbReference>
<dbReference type="SUPFAM" id="SSF46626">
    <property type="entry name" value="Cytochrome c"/>
    <property type="match status" value="1"/>
</dbReference>
<evidence type="ECO:0000256" key="7">
    <source>
        <dbReference type="SAM" id="Phobius"/>
    </source>
</evidence>
<evidence type="ECO:0000256" key="5">
    <source>
        <dbReference type="ARBA" id="ARBA00023004"/>
    </source>
</evidence>
<keyword evidence="2 6" id="KW-0349">Heme</keyword>
<evidence type="ECO:0000259" key="9">
    <source>
        <dbReference type="PROSITE" id="PS51007"/>
    </source>
</evidence>
<dbReference type="Pfam" id="PF00034">
    <property type="entry name" value="Cytochrom_C"/>
    <property type="match status" value="1"/>
</dbReference>
<organism evidence="10 11">
    <name type="scientific">Candidatus Defluviibacterium haderslevense</name>
    <dbReference type="NCBI Taxonomy" id="2981993"/>
    <lineage>
        <taxon>Bacteria</taxon>
        <taxon>Pseudomonadati</taxon>
        <taxon>Bacteroidota</taxon>
        <taxon>Saprospiria</taxon>
        <taxon>Saprospirales</taxon>
        <taxon>Saprospiraceae</taxon>
        <taxon>Candidatus Defluviibacterium</taxon>
    </lineage>
</organism>
<feature type="signal peptide" evidence="8">
    <location>
        <begin position="1"/>
        <end position="22"/>
    </location>
</feature>
<comment type="caution">
    <text evidence="10">The sequence shown here is derived from an EMBL/GenBank/DDBJ whole genome shotgun (WGS) entry which is preliminary data.</text>
</comment>
<evidence type="ECO:0000256" key="3">
    <source>
        <dbReference type="ARBA" id="ARBA00022723"/>
    </source>
</evidence>
<gene>
    <name evidence="10" type="ORF">IPO85_10775</name>
</gene>
<keyword evidence="3 6" id="KW-0479">Metal-binding</keyword>
<evidence type="ECO:0000256" key="8">
    <source>
        <dbReference type="SAM" id="SignalP"/>
    </source>
</evidence>
<dbReference type="EMBL" id="JADKFW010000006">
    <property type="protein sequence ID" value="MBK9717975.1"/>
    <property type="molecule type" value="Genomic_DNA"/>
</dbReference>
<dbReference type="Gene3D" id="1.10.760.10">
    <property type="entry name" value="Cytochrome c-like domain"/>
    <property type="match status" value="1"/>
</dbReference>
<evidence type="ECO:0000256" key="6">
    <source>
        <dbReference type="PROSITE-ProRule" id="PRU00433"/>
    </source>
</evidence>
<dbReference type="GO" id="GO:0046872">
    <property type="term" value="F:metal ion binding"/>
    <property type="evidence" value="ECO:0007669"/>
    <property type="project" value="UniProtKB-KW"/>
</dbReference>
<evidence type="ECO:0000256" key="1">
    <source>
        <dbReference type="ARBA" id="ARBA00022448"/>
    </source>
</evidence>
<evidence type="ECO:0000313" key="11">
    <source>
        <dbReference type="Proteomes" id="UP000808349"/>
    </source>
</evidence>
<feature type="domain" description="Cytochrome c" evidence="9">
    <location>
        <begin position="24"/>
        <end position="121"/>
    </location>
</feature>
<feature type="transmembrane region" description="Helical" evidence="7">
    <location>
        <begin position="190"/>
        <end position="213"/>
    </location>
</feature>
<dbReference type="InterPro" id="IPR036909">
    <property type="entry name" value="Cyt_c-like_dom_sf"/>
</dbReference>
<evidence type="ECO:0000256" key="2">
    <source>
        <dbReference type="ARBA" id="ARBA00022617"/>
    </source>
</evidence>
<dbReference type="InterPro" id="IPR036280">
    <property type="entry name" value="Multihaem_cyt_sf"/>
</dbReference>
<evidence type="ECO:0000313" key="10">
    <source>
        <dbReference type="EMBL" id="MBK9717975.1"/>
    </source>
</evidence>
<feature type="chain" id="PRO_5039617223" evidence="8">
    <location>
        <begin position="23"/>
        <end position="462"/>
    </location>
</feature>
<dbReference type="AlphaFoldDB" id="A0A9D7S8M0"/>
<dbReference type="Pfam" id="PF02085">
    <property type="entry name" value="Cytochrom_CIII"/>
    <property type="match status" value="1"/>
</dbReference>
<dbReference type="PANTHER" id="PTHR39425">
    <property type="entry name" value="LIPOPROTEIN CYTOCHROME C"/>
    <property type="match status" value="1"/>
</dbReference>
<protein>
    <submittedName>
        <fullName evidence="10">C-type cytochrome</fullName>
    </submittedName>
</protein>
<dbReference type="Gene3D" id="3.90.10.10">
    <property type="entry name" value="Cytochrome C3"/>
    <property type="match status" value="2"/>
</dbReference>
<feature type="transmembrane region" description="Helical" evidence="7">
    <location>
        <begin position="149"/>
        <end position="169"/>
    </location>
</feature>
<dbReference type="GO" id="GO:0009055">
    <property type="term" value="F:electron transfer activity"/>
    <property type="evidence" value="ECO:0007669"/>
    <property type="project" value="InterPro"/>
</dbReference>
<keyword evidence="7" id="KW-1133">Transmembrane helix</keyword>
<dbReference type="CDD" id="cd08168">
    <property type="entry name" value="Cytochrom_C3"/>
    <property type="match status" value="2"/>
</dbReference>